<dbReference type="SMART" id="SM00906">
    <property type="entry name" value="Fungal_trans"/>
    <property type="match status" value="1"/>
</dbReference>
<keyword evidence="6" id="KW-0804">Transcription</keyword>
<dbReference type="InterPro" id="IPR007219">
    <property type="entry name" value="XnlR_reg_dom"/>
</dbReference>
<organism evidence="10 11">
    <name type="scientific">Microdochium bolleyi</name>
    <dbReference type="NCBI Taxonomy" id="196109"/>
    <lineage>
        <taxon>Eukaryota</taxon>
        <taxon>Fungi</taxon>
        <taxon>Dikarya</taxon>
        <taxon>Ascomycota</taxon>
        <taxon>Pezizomycotina</taxon>
        <taxon>Sordariomycetes</taxon>
        <taxon>Xylariomycetidae</taxon>
        <taxon>Xylariales</taxon>
        <taxon>Microdochiaceae</taxon>
        <taxon>Microdochium</taxon>
    </lineage>
</organism>
<dbReference type="PANTHER" id="PTHR47782:SF12">
    <property type="entry name" value="ZN(II)2CYS6 TRANSCRIPTION FACTOR (EUROFUNG)"/>
    <property type="match status" value="1"/>
</dbReference>
<dbReference type="OrthoDB" id="189997at2759"/>
<evidence type="ECO:0000256" key="2">
    <source>
        <dbReference type="ARBA" id="ARBA00022723"/>
    </source>
</evidence>
<feature type="domain" description="Xylanolytic transcriptional activator regulatory" evidence="9">
    <location>
        <begin position="379"/>
        <end position="455"/>
    </location>
</feature>
<protein>
    <submittedName>
        <fullName evidence="10">Fungal-specific transcription factor domain-domain-containing protein</fullName>
    </submittedName>
</protein>
<name>A0A136JD07_9PEZI</name>
<dbReference type="InParanoid" id="A0A136JD07"/>
<dbReference type="PANTHER" id="PTHR47782">
    <property type="entry name" value="ZN(II)2CYS6 TRANSCRIPTION FACTOR (EUROFUNG)-RELATED"/>
    <property type="match status" value="1"/>
</dbReference>
<evidence type="ECO:0000256" key="3">
    <source>
        <dbReference type="ARBA" id="ARBA00022833"/>
    </source>
</evidence>
<feature type="region of interest" description="Disordered" evidence="8">
    <location>
        <begin position="1"/>
        <end position="23"/>
    </location>
</feature>
<feature type="region of interest" description="Disordered" evidence="8">
    <location>
        <begin position="44"/>
        <end position="94"/>
    </location>
</feature>
<gene>
    <name evidence="10" type="ORF">Micbo1qcDRAFT_200477</name>
</gene>
<keyword evidence="7" id="KW-0539">Nucleus</keyword>
<dbReference type="EMBL" id="KQ964246">
    <property type="protein sequence ID" value="KXJ95026.1"/>
    <property type="molecule type" value="Genomic_DNA"/>
</dbReference>
<evidence type="ECO:0000256" key="1">
    <source>
        <dbReference type="ARBA" id="ARBA00004123"/>
    </source>
</evidence>
<dbReference type="GO" id="GO:0008270">
    <property type="term" value="F:zinc ion binding"/>
    <property type="evidence" value="ECO:0007669"/>
    <property type="project" value="InterPro"/>
</dbReference>
<evidence type="ECO:0000256" key="8">
    <source>
        <dbReference type="SAM" id="MobiDB-lite"/>
    </source>
</evidence>
<evidence type="ECO:0000256" key="5">
    <source>
        <dbReference type="ARBA" id="ARBA00023125"/>
    </source>
</evidence>
<evidence type="ECO:0000256" key="6">
    <source>
        <dbReference type="ARBA" id="ARBA00023163"/>
    </source>
</evidence>
<sequence>MSAPAAAQHDSASDQPRAKRRPRVAVNCLDFGLGEACEYPPARARPVVTTEHSGTQQPQQEQASFLPPPPPLPPSLSASQHHKSHPPSYQQWDKPAIPRDQHVYGQMQLPTPPDINAAVGRPSIGTRVAALETVLHNEPTSAPSPKAAEVNQIVAGFSPAALPSSSSDRHKTPYSPAPSSSSTSRSPQHGVALKSVRDIISDLRMATSREPPPSCRMASMNQMIDAVKQARSFDITTYSRHKWEHLSLPPLRGAPSPPSDESTAWPPLELANQLLQAYIDHVSPLHPFLHTPFLRLLHKQRSQLSDVFLTSALHLVYAIGSTYLKQTGSIHVRGFDAEQHIDAALQHLDDVLLPQNIRSVQFLLFLTIYSLRRHQVTNAWTYADLAMRRCEELGLHRRADHLLEKTTSPLNLEMRKRVFWTGYSLDRQISGVLGRSPAISDGVIDIELPLDIEETVEDNVTIEAAQREAAVAVPDMMNTKPTSLTNFNHICRLRIMESQIRGSMAQEVSMPWT</sequence>
<dbReference type="InterPro" id="IPR052202">
    <property type="entry name" value="Yeast_MetPath_Reg"/>
</dbReference>
<feature type="region of interest" description="Disordered" evidence="8">
    <location>
        <begin position="159"/>
        <end position="191"/>
    </location>
</feature>
<keyword evidence="11" id="KW-1185">Reference proteome</keyword>
<evidence type="ECO:0000256" key="4">
    <source>
        <dbReference type="ARBA" id="ARBA00023015"/>
    </source>
</evidence>
<dbReference type="GO" id="GO:0005634">
    <property type="term" value="C:nucleus"/>
    <property type="evidence" value="ECO:0007669"/>
    <property type="project" value="UniProtKB-SubCell"/>
</dbReference>
<keyword evidence="4" id="KW-0805">Transcription regulation</keyword>
<reference evidence="11" key="1">
    <citation type="submission" date="2016-02" db="EMBL/GenBank/DDBJ databases">
        <title>Draft genome sequence of Microdochium bolleyi, a fungal endophyte of beachgrass.</title>
        <authorList>
            <consortium name="DOE Joint Genome Institute"/>
            <person name="David A.S."/>
            <person name="May G."/>
            <person name="Haridas S."/>
            <person name="Lim J."/>
            <person name="Wang M."/>
            <person name="Labutti K."/>
            <person name="Lipzen A."/>
            <person name="Barry K."/>
            <person name="Grigoriev I.V."/>
        </authorList>
    </citation>
    <scope>NUCLEOTIDE SEQUENCE [LARGE SCALE GENOMIC DNA]</scope>
    <source>
        <strain evidence="11">J235TASD1</strain>
    </source>
</reference>
<keyword evidence="2" id="KW-0479">Metal-binding</keyword>
<comment type="subcellular location">
    <subcellularLocation>
        <location evidence="1">Nucleus</location>
    </subcellularLocation>
</comment>
<proteinExistence type="predicted"/>
<dbReference type="GO" id="GO:0045944">
    <property type="term" value="P:positive regulation of transcription by RNA polymerase II"/>
    <property type="evidence" value="ECO:0007669"/>
    <property type="project" value="TreeGrafter"/>
</dbReference>
<keyword evidence="5" id="KW-0238">DNA-binding</keyword>
<dbReference type="GO" id="GO:0000981">
    <property type="term" value="F:DNA-binding transcription factor activity, RNA polymerase II-specific"/>
    <property type="evidence" value="ECO:0007669"/>
    <property type="project" value="TreeGrafter"/>
</dbReference>
<dbReference type="Proteomes" id="UP000070501">
    <property type="component" value="Unassembled WGS sequence"/>
</dbReference>
<keyword evidence="3" id="KW-0862">Zinc</keyword>
<feature type="compositionally biased region" description="Polar residues" evidence="8">
    <location>
        <begin position="50"/>
        <end position="63"/>
    </location>
</feature>
<dbReference type="GO" id="GO:0006351">
    <property type="term" value="P:DNA-templated transcription"/>
    <property type="evidence" value="ECO:0007669"/>
    <property type="project" value="InterPro"/>
</dbReference>
<feature type="compositionally biased region" description="Low complexity" evidence="8">
    <location>
        <begin position="173"/>
        <end position="187"/>
    </location>
</feature>
<evidence type="ECO:0000313" key="10">
    <source>
        <dbReference type="EMBL" id="KXJ95026.1"/>
    </source>
</evidence>
<evidence type="ECO:0000256" key="7">
    <source>
        <dbReference type="ARBA" id="ARBA00023242"/>
    </source>
</evidence>
<accession>A0A136JD07</accession>
<evidence type="ECO:0000259" key="9">
    <source>
        <dbReference type="SMART" id="SM00906"/>
    </source>
</evidence>
<evidence type="ECO:0000313" key="11">
    <source>
        <dbReference type="Proteomes" id="UP000070501"/>
    </source>
</evidence>
<dbReference type="GO" id="GO:0043565">
    <property type="term" value="F:sequence-specific DNA binding"/>
    <property type="evidence" value="ECO:0007669"/>
    <property type="project" value="TreeGrafter"/>
</dbReference>
<dbReference type="CDD" id="cd12148">
    <property type="entry name" value="fungal_TF_MHR"/>
    <property type="match status" value="1"/>
</dbReference>
<dbReference type="Pfam" id="PF04082">
    <property type="entry name" value="Fungal_trans"/>
    <property type="match status" value="1"/>
</dbReference>
<dbReference type="AlphaFoldDB" id="A0A136JD07"/>